<feature type="region of interest" description="Disordered" evidence="3">
    <location>
        <begin position="102"/>
        <end position="359"/>
    </location>
</feature>
<feature type="compositionally biased region" description="Low complexity" evidence="3">
    <location>
        <begin position="141"/>
        <end position="152"/>
    </location>
</feature>
<dbReference type="EMBL" id="KZ990185">
    <property type="protein sequence ID" value="RKP24506.1"/>
    <property type="molecule type" value="Genomic_DNA"/>
</dbReference>
<dbReference type="GO" id="GO:0097550">
    <property type="term" value="C:transcription preinitiation complex"/>
    <property type="evidence" value="ECO:0007669"/>
    <property type="project" value="TreeGrafter"/>
</dbReference>
<evidence type="ECO:0000259" key="4">
    <source>
        <dbReference type="Pfam" id="PF00382"/>
    </source>
</evidence>
<dbReference type="InterPro" id="IPR013150">
    <property type="entry name" value="TFIIB_cyclin"/>
</dbReference>
<feature type="domain" description="Transcription factor TFIIB cyclin-like" evidence="4">
    <location>
        <begin position="370"/>
        <end position="447"/>
    </location>
</feature>
<evidence type="ECO:0000256" key="1">
    <source>
        <dbReference type="ARBA" id="ARBA00023015"/>
    </source>
</evidence>
<organism evidence="5 6">
    <name type="scientific">Syncephalis pseudoplumigaleata</name>
    <dbReference type="NCBI Taxonomy" id="1712513"/>
    <lineage>
        <taxon>Eukaryota</taxon>
        <taxon>Fungi</taxon>
        <taxon>Fungi incertae sedis</taxon>
        <taxon>Zoopagomycota</taxon>
        <taxon>Zoopagomycotina</taxon>
        <taxon>Zoopagomycetes</taxon>
        <taxon>Zoopagales</taxon>
        <taxon>Piptocephalidaceae</taxon>
        <taxon>Syncephalis</taxon>
    </lineage>
</organism>
<keyword evidence="1" id="KW-0805">Transcription regulation</keyword>
<dbReference type="GO" id="GO:0017025">
    <property type="term" value="F:TBP-class protein binding"/>
    <property type="evidence" value="ECO:0007669"/>
    <property type="project" value="InterPro"/>
</dbReference>
<keyword evidence="6" id="KW-1185">Reference proteome</keyword>
<evidence type="ECO:0000256" key="3">
    <source>
        <dbReference type="SAM" id="MobiDB-lite"/>
    </source>
</evidence>
<evidence type="ECO:0000313" key="5">
    <source>
        <dbReference type="EMBL" id="RKP24506.1"/>
    </source>
</evidence>
<dbReference type="PANTHER" id="PTHR11618:SF13">
    <property type="entry name" value="TRANSCRIPTION INITIATION FACTOR IIB"/>
    <property type="match status" value="1"/>
</dbReference>
<dbReference type="SUPFAM" id="SSF47954">
    <property type="entry name" value="Cyclin-like"/>
    <property type="match status" value="2"/>
</dbReference>
<evidence type="ECO:0000256" key="2">
    <source>
        <dbReference type="ARBA" id="ARBA00023163"/>
    </source>
</evidence>
<dbReference type="PANTHER" id="PTHR11618">
    <property type="entry name" value="TRANSCRIPTION INITIATION FACTOR IIB-RELATED"/>
    <property type="match status" value="1"/>
</dbReference>
<dbReference type="Gene3D" id="1.10.472.170">
    <property type="match status" value="1"/>
</dbReference>
<feature type="compositionally biased region" description="Low complexity" evidence="3">
    <location>
        <begin position="314"/>
        <end position="323"/>
    </location>
</feature>
<protein>
    <recommendedName>
        <fullName evidence="4">Transcription factor TFIIB cyclin-like domain-containing protein</fullName>
    </recommendedName>
</protein>
<feature type="compositionally biased region" description="Acidic residues" evidence="3">
    <location>
        <begin position="118"/>
        <end position="135"/>
    </location>
</feature>
<proteinExistence type="predicted"/>
<evidence type="ECO:0000313" key="6">
    <source>
        <dbReference type="Proteomes" id="UP000278143"/>
    </source>
</evidence>
<dbReference type="Gene3D" id="1.10.472.10">
    <property type="entry name" value="Cyclin-like"/>
    <property type="match status" value="1"/>
</dbReference>
<dbReference type="Proteomes" id="UP000278143">
    <property type="component" value="Unassembled WGS sequence"/>
</dbReference>
<dbReference type="InterPro" id="IPR000812">
    <property type="entry name" value="TFIIB"/>
</dbReference>
<feature type="non-terminal residue" evidence="5">
    <location>
        <position position="628"/>
    </location>
</feature>
<accession>A0A4P9YWU1</accession>
<dbReference type="GO" id="GO:0005634">
    <property type="term" value="C:nucleus"/>
    <property type="evidence" value="ECO:0007669"/>
    <property type="project" value="TreeGrafter"/>
</dbReference>
<reference evidence="6" key="1">
    <citation type="journal article" date="2018" name="Nat. Microbiol.">
        <title>Leveraging single-cell genomics to expand the fungal tree of life.</title>
        <authorList>
            <person name="Ahrendt S.R."/>
            <person name="Quandt C.A."/>
            <person name="Ciobanu D."/>
            <person name="Clum A."/>
            <person name="Salamov A."/>
            <person name="Andreopoulos B."/>
            <person name="Cheng J.F."/>
            <person name="Woyke T."/>
            <person name="Pelin A."/>
            <person name="Henrissat B."/>
            <person name="Reynolds N.K."/>
            <person name="Benny G.L."/>
            <person name="Smith M.E."/>
            <person name="James T.Y."/>
            <person name="Grigoriev I.V."/>
        </authorList>
    </citation>
    <scope>NUCLEOTIDE SEQUENCE [LARGE SCALE GENOMIC DNA]</scope>
    <source>
        <strain evidence="6">Benny S71-1</strain>
    </source>
</reference>
<gene>
    <name evidence="5" type="ORF">SYNPS1DRAFT_23420</name>
</gene>
<feature type="compositionally biased region" description="Low complexity" evidence="3">
    <location>
        <begin position="214"/>
        <end position="223"/>
    </location>
</feature>
<dbReference type="OrthoDB" id="25790at2759"/>
<keyword evidence="2" id="KW-0804">Transcription</keyword>
<name>A0A4P9YWU1_9FUNG</name>
<dbReference type="GO" id="GO:0070897">
    <property type="term" value="P:transcription preinitiation complex assembly"/>
    <property type="evidence" value="ECO:0007669"/>
    <property type="project" value="InterPro"/>
</dbReference>
<dbReference type="PRINTS" id="PR00685">
    <property type="entry name" value="TIFACTORIIB"/>
</dbReference>
<feature type="compositionally biased region" description="Low complexity" evidence="3">
    <location>
        <begin position="342"/>
        <end position="353"/>
    </location>
</feature>
<dbReference type="Pfam" id="PF00382">
    <property type="entry name" value="TFIIB"/>
    <property type="match status" value="1"/>
</dbReference>
<sequence length="628" mass="67148">MGKAASSTASSAKEEDAMVHACPTIELSENDAASILCSLVQVPASTTITTTHAHHADPLDSPEALVNMAHEKALAESIQVQLDPVVAAWAAGKRATVLAPFDPVMSPYGPAQNVSEPELAEEEDDDENDEDDDNEDKPAKKSPSMASSPSNRSDSDQQGGGSGGSGGHGRSTTYRGSTASSANSTTKPDTTPVKGSHKRQASEAGLEESQTKRAAASSSSSGSKSHHIAINMNDSEAEEASSMTVDTNGGRHGADAGSRAHTPSAESDENNSNNGSGSTALSEVSKHWMMKSTINGDGPHEPTPRRFYTSRTVNNNSNGNSSNEKTGQSTPAVMSPANGKRSNGSNGSSSSNGAARIEDGGIGHSGIDWSALELPEMITKQAYQILRDVLSTKDLQRVRPTTRRREALLMAITLILCRQSNIPRTFAELSKASHVPKRDIGACYKWLCSTLNPDMVIVRHIEPDEFMKRWCNTLQIEPFILPAAVFCYRATDRLGIFSGKCPTSVAAASIWFVIWSINHAATILEEFERGSDFGKMRCSSSSIVFNQLHIRDHKTRILCDQKTVASVAGVVIATLMSTYKGMVPYVRKLSPPGFLEAIVADDVRVVPDDVTGFGRLYVLGQLVEMLPS</sequence>
<dbReference type="AlphaFoldDB" id="A0A4P9YWU1"/>
<feature type="compositionally biased region" description="Gly residues" evidence="3">
    <location>
        <begin position="158"/>
        <end position="169"/>
    </location>
</feature>
<dbReference type="InterPro" id="IPR036915">
    <property type="entry name" value="Cyclin-like_sf"/>
</dbReference>
<feature type="compositionally biased region" description="Polar residues" evidence="3">
    <location>
        <begin position="178"/>
        <end position="189"/>
    </location>
</feature>